<keyword evidence="8" id="KW-1185">Reference proteome</keyword>
<dbReference type="PANTHER" id="PTHR43859:SF4">
    <property type="entry name" value="BUTANOATE--COA LIGASE AAE1-RELATED"/>
    <property type="match status" value="1"/>
</dbReference>
<comment type="similarity">
    <text evidence="1">Belongs to the ATP-dependent AMP-binding enzyme family.</text>
</comment>
<dbReference type="Gene3D" id="3.30.300.30">
    <property type="match status" value="1"/>
</dbReference>
<dbReference type="NCBIfam" id="NF006020">
    <property type="entry name" value="PRK08162.1"/>
    <property type="match status" value="1"/>
</dbReference>
<feature type="domain" description="AMP-dependent synthetase/ligase" evidence="5">
    <location>
        <begin position="25"/>
        <end position="409"/>
    </location>
</feature>
<evidence type="ECO:0000256" key="1">
    <source>
        <dbReference type="ARBA" id="ARBA00006432"/>
    </source>
</evidence>
<organism evidence="7 8">
    <name type="scientific">Mesorhizobium robiniae</name>
    <dbReference type="NCBI Taxonomy" id="559315"/>
    <lineage>
        <taxon>Bacteria</taxon>
        <taxon>Pseudomonadati</taxon>
        <taxon>Pseudomonadota</taxon>
        <taxon>Alphaproteobacteria</taxon>
        <taxon>Hyphomicrobiales</taxon>
        <taxon>Phyllobacteriaceae</taxon>
        <taxon>Mesorhizobium</taxon>
    </lineage>
</organism>
<accession>A0ABV2GI61</accession>
<comment type="caution">
    <text evidence="7">The sequence shown here is derived from an EMBL/GenBank/DDBJ whole genome shotgun (WGS) entry which is preliminary data.</text>
</comment>
<evidence type="ECO:0000313" key="8">
    <source>
        <dbReference type="Proteomes" id="UP001549204"/>
    </source>
</evidence>
<dbReference type="Proteomes" id="UP001549204">
    <property type="component" value="Unassembled WGS sequence"/>
</dbReference>
<dbReference type="InterPro" id="IPR042099">
    <property type="entry name" value="ANL_N_sf"/>
</dbReference>
<keyword evidence="4" id="KW-0443">Lipid metabolism</keyword>
<keyword evidence="3" id="KW-0276">Fatty acid metabolism</keyword>
<dbReference type="RefSeq" id="WP_354488459.1">
    <property type="nucleotide sequence ID" value="NZ_JBEPMC010000002.1"/>
</dbReference>
<evidence type="ECO:0000313" key="7">
    <source>
        <dbReference type="EMBL" id="MET3577981.1"/>
    </source>
</evidence>
<dbReference type="InterPro" id="IPR020845">
    <property type="entry name" value="AMP-binding_CS"/>
</dbReference>
<evidence type="ECO:0000259" key="6">
    <source>
        <dbReference type="Pfam" id="PF13193"/>
    </source>
</evidence>
<evidence type="ECO:0000256" key="4">
    <source>
        <dbReference type="ARBA" id="ARBA00023098"/>
    </source>
</evidence>
<dbReference type="InterPro" id="IPR045851">
    <property type="entry name" value="AMP-bd_C_sf"/>
</dbReference>
<dbReference type="PROSITE" id="PS00455">
    <property type="entry name" value="AMP_BINDING"/>
    <property type="match status" value="1"/>
</dbReference>
<dbReference type="InterPro" id="IPR025110">
    <property type="entry name" value="AMP-bd_C"/>
</dbReference>
<sequence>MANPYEQDLDRNPANHQPLTPLSYLERAAKTFPDHVAIIHGRQRTTYRDFWRRSLKLASALAKRGIGKGDTVTVMLSNTPPMLEAHFGVPMTKAVLHSLNTRLDAAVIAFQLDHAETKVLIADREFANVVGDALALAKVKPLVIDYDDPEYAADAPYPKGQRIGTLDYEDFVAGGDEDFAWSMPDDEWDAIALNYTSGTTGNPKGVVYHHRGAALMAYANTIHAGMGKHAVYLWTLPMFHCNGWCFPWTLAVQIGTHVCLRWVRPKPVYDAIADHGVTHLCGAPVVMSVLINAREEDKRQFPQTVTFNTAAAPPPEAVLSGMADAGFVVTHLYGLTETYGPAVVNEWHSEWDGLEKGLRAASKARQGVRYAALEDLTVMDPETMAETPADGETIGEVMFRGNIVMKGYLKNRKASDEAFAGGWFHSGDLGVMHPDGYIQLKDRSKDIIISGGENISSIEVEEALYKHPAVASCGVVARPDDKWGEVPVAYVELKPGRTATEAEIIDHCRALLARFKVPKTVFFAEIPKTSTGKIQKFRLREMAKGSVPQL</sequence>
<protein>
    <submittedName>
        <fullName evidence="7">Fatty-acyl-CoA synthase</fullName>
        <ecNumber evidence="7">6.2.1.-</ecNumber>
    </submittedName>
</protein>
<evidence type="ECO:0000259" key="5">
    <source>
        <dbReference type="Pfam" id="PF00501"/>
    </source>
</evidence>
<dbReference type="PANTHER" id="PTHR43859">
    <property type="entry name" value="ACYL-ACTIVATING ENZYME"/>
    <property type="match status" value="1"/>
</dbReference>
<gene>
    <name evidence="7" type="ORF">ABID19_000998</name>
</gene>
<dbReference type="EC" id="6.2.1.-" evidence="7"/>
<feature type="domain" description="AMP-binding enzyme C-terminal" evidence="6">
    <location>
        <begin position="459"/>
        <end position="533"/>
    </location>
</feature>
<keyword evidence="2 7" id="KW-0436">Ligase</keyword>
<dbReference type="EMBL" id="JBEPMC010000002">
    <property type="protein sequence ID" value="MET3577981.1"/>
    <property type="molecule type" value="Genomic_DNA"/>
</dbReference>
<evidence type="ECO:0000256" key="2">
    <source>
        <dbReference type="ARBA" id="ARBA00022598"/>
    </source>
</evidence>
<dbReference type="CDD" id="cd12118">
    <property type="entry name" value="ttLC_FACS_AEE21_like"/>
    <property type="match status" value="1"/>
</dbReference>
<dbReference type="Gene3D" id="3.40.50.12780">
    <property type="entry name" value="N-terminal domain of ligase-like"/>
    <property type="match status" value="1"/>
</dbReference>
<name>A0ABV2GI61_9HYPH</name>
<dbReference type="GO" id="GO:0016874">
    <property type="term" value="F:ligase activity"/>
    <property type="evidence" value="ECO:0007669"/>
    <property type="project" value="UniProtKB-KW"/>
</dbReference>
<evidence type="ECO:0000256" key="3">
    <source>
        <dbReference type="ARBA" id="ARBA00022832"/>
    </source>
</evidence>
<dbReference type="InterPro" id="IPR000873">
    <property type="entry name" value="AMP-dep_synth/lig_dom"/>
</dbReference>
<dbReference type="Pfam" id="PF00501">
    <property type="entry name" value="AMP-binding"/>
    <property type="match status" value="1"/>
</dbReference>
<dbReference type="SUPFAM" id="SSF56801">
    <property type="entry name" value="Acetyl-CoA synthetase-like"/>
    <property type="match status" value="1"/>
</dbReference>
<reference evidence="7 8" key="1">
    <citation type="submission" date="2024-06" db="EMBL/GenBank/DDBJ databases">
        <title>Genomic Encyclopedia of Type Strains, Phase IV (KMG-IV): sequencing the most valuable type-strain genomes for metagenomic binning, comparative biology and taxonomic classification.</title>
        <authorList>
            <person name="Goeker M."/>
        </authorList>
    </citation>
    <scope>NUCLEOTIDE SEQUENCE [LARGE SCALE GENOMIC DNA]</scope>
    <source>
        <strain evidence="7 8">DSM 100022</strain>
    </source>
</reference>
<proteinExistence type="inferred from homology"/>
<dbReference type="Pfam" id="PF13193">
    <property type="entry name" value="AMP-binding_C"/>
    <property type="match status" value="1"/>
</dbReference>